<keyword evidence="2 5" id="KW-0812">Transmembrane</keyword>
<dbReference type="PROSITE" id="PS00667">
    <property type="entry name" value="COMPLEX1_ND1_1"/>
    <property type="match status" value="1"/>
</dbReference>
<keyword evidence="4 5" id="KW-0472">Membrane</keyword>
<evidence type="ECO:0000313" key="10">
    <source>
        <dbReference type="Proteomes" id="UP001596527"/>
    </source>
</evidence>
<keyword evidence="9" id="KW-0560">Oxidoreductase</keyword>
<feature type="transmembrane region" description="Helical" evidence="5">
    <location>
        <begin position="358"/>
        <end position="377"/>
    </location>
</feature>
<gene>
    <name evidence="5 9" type="primary">nuoH</name>
    <name evidence="8" type="ORF">ACFQWG_00010</name>
    <name evidence="9" type="ORF">ACFQWG_13520</name>
</gene>
<evidence type="ECO:0000256" key="5">
    <source>
        <dbReference type="HAMAP-Rule" id="MF_01350"/>
    </source>
</evidence>
<feature type="transmembrane region" description="Helical" evidence="5">
    <location>
        <begin position="290"/>
        <end position="310"/>
    </location>
</feature>
<feature type="transmembrane region" description="Helical" evidence="5">
    <location>
        <begin position="20"/>
        <end position="40"/>
    </location>
</feature>
<organism evidence="9 10">
    <name type="scientific">Schaalia naturae</name>
    <dbReference type="NCBI Taxonomy" id="635203"/>
    <lineage>
        <taxon>Bacteria</taxon>
        <taxon>Bacillati</taxon>
        <taxon>Actinomycetota</taxon>
        <taxon>Actinomycetes</taxon>
        <taxon>Actinomycetales</taxon>
        <taxon>Actinomycetaceae</taxon>
        <taxon>Schaalia</taxon>
    </lineage>
</organism>
<accession>A0ABW2SPX1</accession>
<feature type="transmembrane region" description="Helical" evidence="5">
    <location>
        <begin position="201"/>
        <end position="220"/>
    </location>
</feature>
<dbReference type="Proteomes" id="UP001596527">
    <property type="component" value="Unassembled WGS sequence"/>
</dbReference>
<name>A0ABW2SPX1_9ACTO</name>
<evidence type="ECO:0000256" key="6">
    <source>
        <dbReference type="RuleBase" id="RU000471"/>
    </source>
</evidence>
<evidence type="ECO:0000256" key="2">
    <source>
        <dbReference type="ARBA" id="ARBA00022692"/>
    </source>
</evidence>
<reference evidence="9" key="1">
    <citation type="journal article" date="2014" name="Int. J. Syst. Evol. Microbiol.">
        <title>Complete genome of a new Firmicutes species belonging to the dominant human colonic microbiota ('Ruminococcus bicirculans') reveals two chromosomes and a selective capacity to utilize plant glucans.</title>
        <authorList>
            <consortium name="NISC Comparative Sequencing Program"/>
            <person name="Wegmann U."/>
            <person name="Louis P."/>
            <person name="Goesmann A."/>
            <person name="Henrissat B."/>
            <person name="Duncan S.H."/>
            <person name="Flint H.J."/>
        </authorList>
    </citation>
    <scope>NUCLEOTIDE SEQUENCE</scope>
    <source>
        <strain evidence="9">CCUG 56698</strain>
    </source>
</reference>
<reference evidence="10" key="2">
    <citation type="journal article" date="2019" name="Int. J. Syst. Evol. Microbiol.">
        <title>The Global Catalogue of Microorganisms (GCM) 10K type strain sequencing project: providing services to taxonomists for standard genome sequencing and annotation.</title>
        <authorList>
            <consortium name="The Broad Institute Genomics Platform"/>
            <consortium name="The Broad Institute Genome Sequencing Center for Infectious Disease"/>
            <person name="Wu L."/>
            <person name="Ma J."/>
        </authorList>
    </citation>
    <scope>NUCLEOTIDE SEQUENCE [LARGE SCALE GENOMIC DNA]</scope>
    <source>
        <strain evidence="10">CCUG 56698</strain>
    </source>
</reference>
<evidence type="ECO:0000256" key="1">
    <source>
        <dbReference type="ARBA" id="ARBA00004141"/>
    </source>
</evidence>
<comment type="caution">
    <text evidence="9">The sequence shown here is derived from an EMBL/GenBank/DDBJ whole genome shotgun (WGS) entry which is preliminary data.</text>
</comment>
<keyword evidence="5" id="KW-0874">Quinone</keyword>
<feature type="transmembrane region" description="Helical" evidence="5">
    <location>
        <begin position="87"/>
        <end position="110"/>
    </location>
</feature>
<comment type="subcellular location">
    <subcellularLocation>
        <location evidence="5 6">Cell membrane</location>
        <topology evidence="5 6">Multi-pass membrane protein</topology>
    </subcellularLocation>
    <subcellularLocation>
        <location evidence="1">Membrane</location>
        <topology evidence="1">Multi-pass membrane protein</topology>
    </subcellularLocation>
</comment>
<feature type="region of interest" description="Disordered" evidence="7">
    <location>
        <begin position="386"/>
        <end position="452"/>
    </location>
</feature>
<comment type="function">
    <text evidence="5">NDH-1 shuttles electrons from NADH, via FMN and iron-sulfur (Fe-S) centers, to quinones in the respiratory chain. The immediate electron acceptor for the enzyme in this species is believed to be ubiquinone. Couples the redox reaction to proton translocation (for every two electrons transferred, four hydrogen ions are translocated across the cytoplasmic membrane), and thus conserves the redox energy in a proton gradient. This subunit may bind ubiquinone.</text>
</comment>
<comment type="catalytic activity">
    <reaction evidence="5">
        <text>a quinone + NADH + 5 H(+)(in) = a quinol + NAD(+) + 4 H(+)(out)</text>
        <dbReference type="Rhea" id="RHEA:57888"/>
        <dbReference type="ChEBI" id="CHEBI:15378"/>
        <dbReference type="ChEBI" id="CHEBI:24646"/>
        <dbReference type="ChEBI" id="CHEBI:57540"/>
        <dbReference type="ChEBI" id="CHEBI:57945"/>
        <dbReference type="ChEBI" id="CHEBI:132124"/>
    </reaction>
</comment>
<evidence type="ECO:0000256" key="7">
    <source>
        <dbReference type="SAM" id="MobiDB-lite"/>
    </source>
</evidence>
<dbReference type="RefSeq" id="WP_380976134.1">
    <property type="nucleotide sequence ID" value="NZ_JBHTEF010000001.1"/>
</dbReference>
<evidence type="ECO:0000313" key="9">
    <source>
        <dbReference type="EMBL" id="MFC7582212.1"/>
    </source>
</evidence>
<keyword evidence="3 5" id="KW-1133">Transmembrane helix</keyword>
<keyword evidence="5" id="KW-0830">Ubiquinone</keyword>
<dbReference type="EMBL" id="JBHTEF010000001">
    <property type="protein sequence ID" value="MFC7579624.1"/>
    <property type="molecule type" value="Genomic_DNA"/>
</dbReference>
<comment type="subunit">
    <text evidence="5">NDH-1 is composed of 14 different subunits. Subunits NuoA, H, J, K, L, M, N constitute the membrane sector of the complex.</text>
</comment>
<evidence type="ECO:0000313" key="8">
    <source>
        <dbReference type="EMBL" id="MFC7579624.1"/>
    </source>
</evidence>
<sequence>MAVPDYTVADFSQETWWLTLIKAVFIVVYLIVSVLMALWVERRGLGRMQTRPGPNVAGPLGLFQAVADAVKLLFKEDIRSTERADKFLYWLGPTLAAFCAFSTMAVIPMGPNVSMFGHSTPLQLADMPVATLYILAITSLGLYGIVLGGWSAHSTLPLYGAVRSSAQVISYELSMGLALVSVFLMTGSMSTSEIVADQGRLWWFIPLIPAFVIYCISAVGEINRLPFDLPEAEGELVAGHITEYTGMKFGWYYLSEYINMLNVSAVATTMFFGGWHAPWPFSHIAPINDGWWGMLWFILKVWFFMFLIIWTRGTLVRIRYDQFMAFGWKRLIPVSLAWVVAVALLRGVTSWVSLTLPQLLGVIVALFIVVMLVMWLWDRGEAKKEEAEEAAEQDEAEAPFDPFAGGFPVPPLPGQVLPASPRAGRAPVAAVATETTGAANTTGTVTEEDSDD</sequence>
<feature type="transmembrane region" description="Helical" evidence="5">
    <location>
        <begin position="171"/>
        <end position="189"/>
    </location>
</feature>
<dbReference type="Pfam" id="PF00146">
    <property type="entry name" value="NADHdh"/>
    <property type="match status" value="1"/>
</dbReference>
<dbReference type="InterPro" id="IPR018086">
    <property type="entry name" value="NADH_UbQ_OxRdtase_su1_CS"/>
</dbReference>
<comment type="similarity">
    <text evidence="5 6">Belongs to the complex I subunit 1 family.</text>
</comment>
<feature type="compositionally biased region" description="Acidic residues" evidence="7">
    <location>
        <begin position="387"/>
        <end position="398"/>
    </location>
</feature>
<feature type="transmembrane region" description="Helical" evidence="5">
    <location>
        <begin position="257"/>
        <end position="278"/>
    </location>
</feature>
<dbReference type="PANTHER" id="PTHR11432:SF3">
    <property type="entry name" value="NADH-UBIQUINONE OXIDOREDUCTASE CHAIN 1"/>
    <property type="match status" value="1"/>
</dbReference>
<dbReference type="InterPro" id="IPR001694">
    <property type="entry name" value="NADH_UbQ_OxRdtase_su1/FPO"/>
</dbReference>
<dbReference type="EMBL" id="JBHTEF010000001">
    <property type="protein sequence ID" value="MFC7582212.1"/>
    <property type="molecule type" value="Genomic_DNA"/>
</dbReference>
<evidence type="ECO:0000256" key="3">
    <source>
        <dbReference type="ARBA" id="ARBA00022989"/>
    </source>
</evidence>
<dbReference type="PROSITE" id="PS00668">
    <property type="entry name" value="COMPLEX1_ND1_2"/>
    <property type="match status" value="1"/>
</dbReference>
<keyword evidence="5" id="KW-1278">Translocase</keyword>
<feature type="transmembrane region" description="Helical" evidence="5">
    <location>
        <begin position="130"/>
        <end position="150"/>
    </location>
</feature>
<protein>
    <recommendedName>
        <fullName evidence="5">NADH-quinone oxidoreductase subunit H</fullName>
        <ecNumber evidence="5">7.1.1.-</ecNumber>
    </recommendedName>
    <alternativeName>
        <fullName evidence="5">NADH dehydrogenase I subunit H</fullName>
    </alternativeName>
    <alternativeName>
        <fullName evidence="5">NDH-1 subunit H</fullName>
    </alternativeName>
</protein>
<dbReference type="NCBIfam" id="NF004743">
    <property type="entry name" value="PRK06076.1-4"/>
    <property type="match status" value="1"/>
</dbReference>
<proteinExistence type="inferred from homology"/>
<keyword evidence="5" id="KW-1003">Cell membrane</keyword>
<keyword evidence="10" id="KW-1185">Reference proteome</keyword>
<feature type="compositionally biased region" description="Low complexity" evidence="7">
    <location>
        <begin position="418"/>
        <end position="445"/>
    </location>
</feature>
<dbReference type="HAMAP" id="MF_01350">
    <property type="entry name" value="NDH1_NuoH"/>
    <property type="match status" value="1"/>
</dbReference>
<keyword evidence="5 6" id="KW-0520">NAD</keyword>
<feature type="transmembrane region" description="Helical" evidence="5">
    <location>
        <begin position="331"/>
        <end position="352"/>
    </location>
</feature>
<reference evidence="9" key="3">
    <citation type="submission" date="2024-09" db="EMBL/GenBank/DDBJ databases">
        <authorList>
            <person name="Sun Q."/>
            <person name="Mori K."/>
        </authorList>
    </citation>
    <scope>NUCLEOTIDE SEQUENCE</scope>
    <source>
        <strain evidence="9">CCUG 56698</strain>
    </source>
</reference>
<dbReference type="PANTHER" id="PTHR11432">
    <property type="entry name" value="NADH DEHYDROGENASE SUBUNIT 1"/>
    <property type="match status" value="1"/>
</dbReference>
<dbReference type="GO" id="GO:0050136">
    <property type="term" value="F:NADH dehydrogenase (quinone) (non-electrogenic) activity"/>
    <property type="evidence" value="ECO:0007669"/>
    <property type="project" value="UniProtKB-EC"/>
</dbReference>
<dbReference type="EC" id="7.1.1.-" evidence="5"/>
<evidence type="ECO:0000256" key="4">
    <source>
        <dbReference type="ARBA" id="ARBA00023136"/>
    </source>
</evidence>